<dbReference type="Proteomes" id="UP000003231">
    <property type="component" value="Unassembled WGS sequence"/>
</dbReference>
<gene>
    <name evidence="1" type="ORF">YPPY08_2824</name>
</gene>
<evidence type="ECO:0000313" key="2">
    <source>
        <dbReference type="Proteomes" id="UP000003231"/>
    </source>
</evidence>
<dbReference type="EMBL" id="AKRT01000331">
    <property type="protein sequence ID" value="EIR17463.1"/>
    <property type="molecule type" value="Genomic_DNA"/>
</dbReference>
<evidence type="ECO:0000313" key="1">
    <source>
        <dbReference type="EMBL" id="EIR17463.1"/>
    </source>
</evidence>
<reference evidence="1 2" key="1">
    <citation type="submission" date="2012-05" db="EMBL/GenBank/DDBJ databases">
        <title>Genome sequence of Yersinia Pestis PY-08.</title>
        <authorList>
            <person name="Santana-Cruz I."/>
            <person name="Sengamalay N."/>
            <person name="McCracken C."/>
            <person name="Daugherty S.C."/>
            <person name="Maroo A."/>
            <person name="Vara P.G."/>
            <person name="Tallon L.J."/>
            <person name="Sadzewicz L."/>
            <person name="Vinetz J.M."/>
            <person name="Cespedes Zambrano M.J."/>
            <person name="Fraser-Liggett C.M."/>
            <person name="Tettelin H."/>
        </authorList>
    </citation>
    <scope>NUCLEOTIDE SEQUENCE [LARGE SCALE GENOMIC DNA]</scope>
    <source>
        <strain evidence="1 2">PY-08</strain>
    </source>
</reference>
<name>A0AB72ZI40_YERPE</name>
<dbReference type="AlphaFoldDB" id="A0AB72ZI40"/>
<accession>A0AB72ZI40</accession>
<sequence>MRVRIETKNSAEASHRGGFFVFYFTAQMVTKVGRARMGYLANFA</sequence>
<protein>
    <submittedName>
        <fullName evidence="1">Uncharacterized protein</fullName>
    </submittedName>
</protein>
<comment type="caution">
    <text evidence="1">The sequence shown here is derived from an EMBL/GenBank/DDBJ whole genome shotgun (WGS) entry which is preliminary data.</text>
</comment>
<organism evidence="1 2">
    <name type="scientific">Yersinia pestis PY-08</name>
    <dbReference type="NCBI Taxonomy" id="992134"/>
    <lineage>
        <taxon>Bacteria</taxon>
        <taxon>Pseudomonadati</taxon>
        <taxon>Pseudomonadota</taxon>
        <taxon>Gammaproteobacteria</taxon>
        <taxon>Enterobacterales</taxon>
        <taxon>Yersiniaceae</taxon>
        <taxon>Yersinia</taxon>
    </lineage>
</organism>
<proteinExistence type="predicted"/>